<evidence type="ECO:0000259" key="10">
    <source>
        <dbReference type="PROSITE" id="PS51352"/>
    </source>
</evidence>
<evidence type="ECO:0000256" key="3">
    <source>
        <dbReference type="ARBA" id="ARBA00022982"/>
    </source>
</evidence>
<dbReference type="InterPro" id="IPR005746">
    <property type="entry name" value="Thioredoxin"/>
</dbReference>
<dbReference type="GO" id="GO:0005829">
    <property type="term" value="C:cytosol"/>
    <property type="evidence" value="ECO:0007669"/>
    <property type="project" value="TreeGrafter"/>
</dbReference>
<dbReference type="AlphaFoldDB" id="A0A517ZG78"/>
<feature type="domain" description="Thioredoxin" evidence="10">
    <location>
        <begin position="1"/>
        <end position="110"/>
    </location>
</feature>
<dbReference type="InterPro" id="IPR017937">
    <property type="entry name" value="Thioredoxin_CS"/>
</dbReference>
<dbReference type="OrthoDB" id="9790390at2"/>
<proteinExistence type="inferred from homology"/>
<dbReference type="EMBL" id="CP036275">
    <property type="protein sequence ID" value="QDU41464.1"/>
    <property type="molecule type" value="Genomic_DNA"/>
</dbReference>
<evidence type="ECO:0000256" key="6">
    <source>
        <dbReference type="NCBIfam" id="TIGR01068"/>
    </source>
</evidence>
<dbReference type="FunFam" id="3.40.30.10:FF:000001">
    <property type="entry name" value="Thioredoxin"/>
    <property type="match status" value="1"/>
</dbReference>
<comment type="similarity">
    <text evidence="1 7">Belongs to the thioredoxin family.</text>
</comment>
<dbReference type="NCBIfam" id="TIGR01068">
    <property type="entry name" value="thioredoxin"/>
    <property type="match status" value="1"/>
</dbReference>
<feature type="disulfide bond" description="Redox-active" evidence="9">
    <location>
        <begin position="35"/>
        <end position="38"/>
    </location>
</feature>
<keyword evidence="3" id="KW-0249">Electron transport</keyword>
<dbReference type="GO" id="GO:0045454">
    <property type="term" value="P:cell redox homeostasis"/>
    <property type="evidence" value="ECO:0007669"/>
    <property type="project" value="TreeGrafter"/>
</dbReference>
<dbReference type="Proteomes" id="UP000320496">
    <property type="component" value="Chromosome"/>
</dbReference>
<dbReference type="PANTHER" id="PTHR45663">
    <property type="entry name" value="GEO12009P1"/>
    <property type="match status" value="1"/>
</dbReference>
<dbReference type="PANTHER" id="PTHR45663:SF11">
    <property type="entry name" value="GEO12009P1"/>
    <property type="match status" value="1"/>
</dbReference>
<dbReference type="PRINTS" id="PR00421">
    <property type="entry name" value="THIOREDOXIN"/>
</dbReference>
<keyword evidence="2" id="KW-0813">Transport</keyword>
<organism evidence="11 12">
    <name type="scientific">Maioricimonas rarisocia</name>
    <dbReference type="NCBI Taxonomy" id="2528026"/>
    <lineage>
        <taxon>Bacteria</taxon>
        <taxon>Pseudomonadati</taxon>
        <taxon>Planctomycetota</taxon>
        <taxon>Planctomycetia</taxon>
        <taxon>Planctomycetales</taxon>
        <taxon>Planctomycetaceae</taxon>
        <taxon>Maioricimonas</taxon>
    </lineage>
</organism>
<evidence type="ECO:0000256" key="9">
    <source>
        <dbReference type="PIRSR" id="PIRSR000077-4"/>
    </source>
</evidence>
<feature type="site" description="Contributes to redox potential value" evidence="8">
    <location>
        <position position="36"/>
    </location>
</feature>
<evidence type="ECO:0000313" key="11">
    <source>
        <dbReference type="EMBL" id="QDU41464.1"/>
    </source>
</evidence>
<keyword evidence="4 9" id="KW-1015">Disulfide bond</keyword>
<dbReference type="SUPFAM" id="SSF52833">
    <property type="entry name" value="Thioredoxin-like"/>
    <property type="match status" value="1"/>
</dbReference>
<dbReference type="PROSITE" id="PS00194">
    <property type="entry name" value="THIOREDOXIN_1"/>
    <property type="match status" value="1"/>
</dbReference>
<evidence type="ECO:0000256" key="4">
    <source>
        <dbReference type="ARBA" id="ARBA00023157"/>
    </source>
</evidence>
<evidence type="ECO:0000256" key="7">
    <source>
        <dbReference type="PIRNR" id="PIRNR000077"/>
    </source>
</evidence>
<accession>A0A517ZG78</accession>
<evidence type="ECO:0000256" key="5">
    <source>
        <dbReference type="ARBA" id="ARBA00023284"/>
    </source>
</evidence>
<keyword evidence="12" id="KW-1185">Reference proteome</keyword>
<dbReference type="PROSITE" id="PS51352">
    <property type="entry name" value="THIOREDOXIN_2"/>
    <property type="match status" value="1"/>
</dbReference>
<evidence type="ECO:0000256" key="2">
    <source>
        <dbReference type="ARBA" id="ARBA00022448"/>
    </source>
</evidence>
<dbReference type="RefSeq" id="WP_145372891.1">
    <property type="nucleotide sequence ID" value="NZ_CP036275.1"/>
</dbReference>
<feature type="active site" description="Nucleophile" evidence="8">
    <location>
        <position position="38"/>
    </location>
</feature>
<dbReference type="InterPro" id="IPR036249">
    <property type="entry name" value="Thioredoxin-like_sf"/>
</dbReference>
<feature type="active site" description="Nucleophile" evidence="8">
    <location>
        <position position="35"/>
    </location>
</feature>
<dbReference type="InterPro" id="IPR013766">
    <property type="entry name" value="Thioredoxin_domain"/>
</dbReference>
<dbReference type="CDD" id="cd02947">
    <property type="entry name" value="TRX_family"/>
    <property type="match status" value="1"/>
</dbReference>
<gene>
    <name evidence="11" type="primary">trxA_6</name>
    <name evidence="11" type="ORF">Mal4_58320</name>
</gene>
<evidence type="ECO:0000256" key="1">
    <source>
        <dbReference type="ARBA" id="ARBA00008987"/>
    </source>
</evidence>
<dbReference type="GO" id="GO:0015035">
    <property type="term" value="F:protein-disulfide reductase activity"/>
    <property type="evidence" value="ECO:0007669"/>
    <property type="project" value="UniProtKB-UniRule"/>
</dbReference>
<sequence length="110" mass="12182">MAQSTQLREFTDDAFSQDVLQSDQAVLVDFWAPWCGPCRMVGPVIEEIADEFAGRAVVGKVNVDDNREIATQFQIQAIPSVLVFRGGEVVERIVGAQPKERYQQALEAAL</sequence>
<protein>
    <recommendedName>
        <fullName evidence="6 7">Thioredoxin</fullName>
    </recommendedName>
</protein>
<reference evidence="11 12" key="1">
    <citation type="submission" date="2019-02" db="EMBL/GenBank/DDBJ databases">
        <title>Deep-cultivation of Planctomycetes and their phenomic and genomic characterization uncovers novel biology.</title>
        <authorList>
            <person name="Wiegand S."/>
            <person name="Jogler M."/>
            <person name="Boedeker C."/>
            <person name="Pinto D."/>
            <person name="Vollmers J."/>
            <person name="Rivas-Marin E."/>
            <person name="Kohn T."/>
            <person name="Peeters S.H."/>
            <person name="Heuer A."/>
            <person name="Rast P."/>
            <person name="Oberbeckmann S."/>
            <person name="Bunk B."/>
            <person name="Jeske O."/>
            <person name="Meyerdierks A."/>
            <person name="Storesund J.E."/>
            <person name="Kallscheuer N."/>
            <person name="Luecker S."/>
            <person name="Lage O.M."/>
            <person name="Pohl T."/>
            <person name="Merkel B.J."/>
            <person name="Hornburger P."/>
            <person name="Mueller R.-W."/>
            <person name="Bruemmer F."/>
            <person name="Labrenz M."/>
            <person name="Spormann A.M."/>
            <person name="Op den Camp H."/>
            <person name="Overmann J."/>
            <person name="Amann R."/>
            <person name="Jetten M.S.M."/>
            <person name="Mascher T."/>
            <person name="Medema M.H."/>
            <person name="Devos D.P."/>
            <person name="Kaster A.-K."/>
            <person name="Ovreas L."/>
            <person name="Rohde M."/>
            <person name="Galperin M.Y."/>
            <person name="Jogler C."/>
        </authorList>
    </citation>
    <scope>NUCLEOTIDE SEQUENCE [LARGE SCALE GENOMIC DNA]</scope>
    <source>
        <strain evidence="11 12">Mal4</strain>
    </source>
</reference>
<name>A0A517ZG78_9PLAN</name>
<dbReference type="PIRSF" id="PIRSF000077">
    <property type="entry name" value="Thioredoxin"/>
    <property type="match status" value="1"/>
</dbReference>
<evidence type="ECO:0000256" key="8">
    <source>
        <dbReference type="PIRSR" id="PIRSR000077-1"/>
    </source>
</evidence>
<feature type="site" description="Deprotonates C-terminal active site Cys" evidence="8">
    <location>
        <position position="29"/>
    </location>
</feature>
<feature type="site" description="Contributes to redox potential value" evidence="8">
    <location>
        <position position="37"/>
    </location>
</feature>
<evidence type="ECO:0000313" key="12">
    <source>
        <dbReference type="Proteomes" id="UP000320496"/>
    </source>
</evidence>
<dbReference type="KEGG" id="mri:Mal4_58320"/>
<keyword evidence="5 9" id="KW-0676">Redox-active center</keyword>
<dbReference type="Pfam" id="PF00085">
    <property type="entry name" value="Thioredoxin"/>
    <property type="match status" value="1"/>
</dbReference>
<dbReference type="Gene3D" id="3.40.30.10">
    <property type="entry name" value="Glutaredoxin"/>
    <property type="match status" value="1"/>
</dbReference>